<reference evidence="2 3" key="1">
    <citation type="journal article" date="2015" name="Sci. Rep.">
        <title>Genome of the facultative scuticociliatosis pathogen Pseudocohnilembus persalinus provides insight into its virulence through horizontal gene transfer.</title>
        <authorList>
            <person name="Xiong J."/>
            <person name="Wang G."/>
            <person name="Cheng J."/>
            <person name="Tian M."/>
            <person name="Pan X."/>
            <person name="Warren A."/>
            <person name="Jiang C."/>
            <person name="Yuan D."/>
            <person name="Miao W."/>
        </authorList>
    </citation>
    <scope>NUCLEOTIDE SEQUENCE [LARGE SCALE GENOMIC DNA]</scope>
    <source>
        <strain evidence="2">36N120E</strain>
    </source>
</reference>
<dbReference type="Pfam" id="PF13516">
    <property type="entry name" value="LRR_6"/>
    <property type="match status" value="6"/>
</dbReference>
<dbReference type="EMBL" id="LDAU01000205">
    <property type="protein sequence ID" value="KRW99685.1"/>
    <property type="molecule type" value="Genomic_DNA"/>
</dbReference>
<dbReference type="OMA" id="IKNCGMK"/>
<dbReference type="InterPro" id="IPR032675">
    <property type="entry name" value="LRR_dom_sf"/>
</dbReference>
<keyword evidence="3" id="KW-1185">Reference proteome</keyword>
<evidence type="ECO:0000256" key="1">
    <source>
        <dbReference type="ARBA" id="ARBA00022737"/>
    </source>
</evidence>
<dbReference type="PANTHER" id="PTHR24111">
    <property type="entry name" value="LEUCINE-RICH REPEAT-CONTAINING PROTEIN 34"/>
    <property type="match status" value="1"/>
</dbReference>
<sequence>MDLQQVKTQVAQVYRQNCEGIKKLPNKRLLQTLEEEISEEEQQTNQISVVFRGNDKFNFNCRLNDTDMIIFTETLFDFAENIRHIDLSYNQFQEEGANTLSGLLERTVNLESLNLQGNEIQTQGGQKIAAALKENTSLRYLNLANNKIKTDGAISIIDFLFYKENLLELNLADNEIHHDGMIGIASVLNWNNNTLQVLNVDNPVYTSIGQETAIHFAKMLQSNRSLEKLSLQKHQFTCEAIYTITEHLLENKTLRVLDLTANKIAFKGCEALAKYLLGEYCSLESLILANNRTGHYGAKAIAQALSKNRTLIHVDMTRNNIDDGGLKMIAESLETNNTLVSLKLYYNDFGQAALQEFHNLQQKPRKGDWFWDFQTYIVGNQIEMAYSRKCKIAYNEAIKLKNENNG</sequence>
<comment type="caution">
    <text evidence="2">The sequence shown here is derived from an EMBL/GenBank/DDBJ whole genome shotgun (WGS) entry which is preliminary data.</text>
</comment>
<dbReference type="Gene3D" id="3.80.10.10">
    <property type="entry name" value="Ribonuclease Inhibitor"/>
    <property type="match status" value="3"/>
</dbReference>
<proteinExistence type="predicted"/>
<dbReference type="PANTHER" id="PTHR24111:SF0">
    <property type="entry name" value="LEUCINE-RICH REPEAT-CONTAINING PROTEIN"/>
    <property type="match status" value="1"/>
</dbReference>
<dbReference type="OrthoDB" id="418974at2759"/>
<protein>
    <submittedName>
        <fullName evidence="2">Uncharacterized protein</fullName>
    </submittedName>
</protein>
<dbReference type="SMART" id="SM00368">
    <property type="entry name" value="LRR_RI"/>
    <property type="match status" value="10"/>
</dbReference>
<organism evidence="2 3">
    <name type="scientific">Pseudocohnilembus persalinus</name>
    <name type="common">Ciliate</name>
    <dbReference type="NCBI Taxonomy" id="266149"/>
    <lineage>
        <taxon>Eukaryota</taxon>
        <taxon>Sar</taxon>
        <taxon>Alveolata</taxon>
        <taxon>Ciliophora</taxon>
        <taxon>Intramacronucleata</taxon>
        <taxon>Oligohymenophorea</taxon>
        <taxon>Scuticociliatia</taxon>
        <taxon>Philasterida</taxon>
        <taxon>Pseudocohnilembidae</taxon>
        <taxon>Pseudocohnilembus</taxon>
    </lineage>
</organism>
<accession>A0A0V0QBT5</accession>
<dbReference type="InterPro" id="IPR052201">
    <property type="entry name" value="LRR-containing_regulator"/>
</dbReference>
<name>A0A0V0QBT5_PSEPJ</name>
<dbReference type="AlphaFoldDB" id="A0A0V0QBT5"/>
<dbReference type="SUPFAM" id="SSF52047">
    <property type="entry name" value="RNI-like"/>
    <property type="match status" value="1"/>
</dbReference>
<gene>
    <name evidence="2" type="ORF">PPERSA_03486</name>
</gene>
<evidence type="ECO:0000313" key="2">
    <source>
        <dbReference type="EMBL" id="KRW99685.1"/>
    </source>
</evidence>
<dbReference type="Proteomes" id="UP000054937">
    <property type="component" value="Unassembled WGS sequence"/>
</dbReference>
<evidence type="ECO:0000313" key="3">
    <source>
        <dbReference type="Proteomes" id="UP000054937"/>
    </source>
</evidence>
<dbReference type="InParanoid" id="A0A0V0QBT5"/>
<dbReference type="InterPro" id="IPR001611">
    <property type="entry name" value="Leu-rich_rpt"/>
</dbReference>
<keyword evidence="1" id="KW-0677">Repeat</keyword>